<evidence type="ECO:0000313" key="2">
    <source>
        <dbReference type="Proteomes" id="UP000186955"/>
    </source>
</evidence>
<accession>A0A1Q5U1N9</accession>
<gene>
    <name evidence="1" type="ORF">PENSUB_6393</name>
</gene>
<proteinExistence type="predicted"/>
<organism evidence="1 2">
    <name type="scientific">Penicillium subrubescens</name>
    <dbReference type="NCBI Taxonomy" id="1316194"/>
    <lineage>
        <taxon>Eukaryota</taxon>
        <taxon>Fungi</taxon>
        <taxon>Dikarya</taxon>
        <taxon>Ascomycota</taxon>
        <taxon>Pezizomycotina</taxon>
        <taxon>Eurotiomycetes</taxon>
        <taxon>Eurotiomycetidae</taxon>
        <taxon>Eurotiales</taxon>
        <taxon>Aspergillaceae</taxon>
        <taxon>Penicillium</taxon>
    </lineage>
</organism>
<dbReference type="EMBL" id="MNBE01000598">
    <property type="protein sequence ID" value="OKP06403.1"/>
    <property type="molecule type" value="Genomic_DNA"/>
</dbReference>
<reference evidence="1 2" key="1">
    <citation type="submission" date="2016-10" db="EMBL/GenBank/DDBJ databases">
        <title>Genome sequence of the ascomycete fungus Penicillium subrubescens.</title>
        <authorList>
            <person name="De Vries R.P."/>
            <person name="Peng M."/>
            <person name="Dilokpimol A."/>
            <person name="Hilden K."/>
            <person name="Makela M.R."/>
            <person name="Grigoriev I."/>
            <person name="Riley R."/>
            <person name="Granchi Z."/>
        </authorList>
    </citation>
    <scope>NUCLEOTIDE SEQUENCE [LARGE SCALE GENOMIC DNA]</scope>
    <source>
        <strain evidence="1 2">CBS 132785</strain>
    </source>
</reference>
<dbReference type="Proteomes" id="UP000186955">
    <property type="component" value="Unassembled WGS sequence"/>
</dbReference>
<name>A0A1Q5U1N9_9EURO</name>
<keyword evidence="2" id="KW-1185">Reference proteome</keyword>
<dbReference type="AlphaFoldDB" id="A0A1Q5U1N9"/>
<evidence type="ECO:0000313" key="1">
    <source>
        <dbReference type="EMBL" id="OKP06403.1"/>
    </source>
</evidence>
<protein>
    <submittedName>
        <fullName evidence="1">Uncharacterized protein</fullName>
    </submittedName>
</protein>
<sequence length="66" mass="7162">MAPTSTMFSSLPSNVNERRMELFNLGLDAKLSFPGSEDPSGHSHQLEAIEYKLPTGVRDLAANEVG</sequence>
<comment type="caution">
    <text evidence="1">The sequence shown here is derived from an EMBL/GenBank/DDBJ whole genome shotgun (WGS) entry which is preliminary data.</text>
</comment>